<dbReference type="InterPro" id="IPR001701">
    <property type="entry name" value="Glyco_hydro_9"/>
</dbReference>
<evidence type="ECO:0000256" key="3">
    <source>
        <dbReference type="ARBA" id="ARBA00023277"/>
    </source>
</evidence>
<evidence type="ECO:0000256" key="8">
    <source>
        <dbReference type="SAM" id="MobiDB-lite"/>
    </source>
</evidence>
<comment type="catalytic activity">
    <reaction evidence="7">
        <text>Endohydrolysis of (1-&gt;4)-beta-D-glucosidic linkages in cellulose, lichenin and cereal beta-D-glucans.</text>
        <dbReference type="EC" id="3.2.1.4"/>
    </reaction>
</comment>
<evidence type="ECO:0000256" key="6">
    <source>
        <dbReference type="PROSITE-ProRule" id="PRU10060"/>
    </source>
</evidence>
<dbReference type="GO" id="GO:0016787">
    <property type="term" value="F:hydrolase activity"/>
    <property type="evidence" value="ECO:0007669"/>
    <property type="project" value="UniProtKB-KW"/>
</dbReference>
<feature type="active site" evidence="6">
    <location>
        <position position="560"/>
    </location>
</feature>
<protein>
    <recommendedName>
        <fullName evidence="7">Endoglucanase</fullName>
        <ecNumber evidence="7">3.2.1.4</ecNumber>
    </recommendedName>
</protein>
<keyword evidence="5 6" id="KW-0624">Polysaccharide degradation</keyword>
<dbReference type="CDD" id="cd02850">
    <property type="entry name" value="E_set_Cellulase_N"/>
    <property type="match status" value="1"/>
</dbReference>
<name>A0ABU3E4F3_9FLAO</name>
<dbReference type="Pfam" id="PF02927">
    <property type="entry name" value="CelD_N"/>
    <property type="match status" value="1"/>
</dbReference>
<dbReference type="EMBL" id="JAVRHM010000016">
    <property type="protein sequence ID" value="MDT0690877.1"/>
    <property type="molecule type" value="Genomic_DNA"/>
</dbReference>
<evidence type="ECO:0000313" key="11">
    <source>
        <dbReference type="EMBL" id="MDT0690877.1"/>
    </source>
</evidence>
<dbReference type="SUPFAM" id="SSF81296">
    <property type="entry name" value="E set domains"/>
    <property type="match status" value="1"/>
</dbReference>
<dbReference type="SUPFAM" id="SSF48208">
    <property type="entry name" value="Six-hairpin glycosidases"/>
    <property type="match status" value="1"/>
</dbReference>
<keyword evidence="7" id="KW-0136">Cellulose degradation</keyword>
<sequence>MRPSTIFLIPFLCFFLNFSAVAQINDENSGSEKIRINQIGFYNEGPKMAIIVTSDATDFSILTADDKKEVFSGKLSDAKEWPHSKEIVKQADFSSVEKSGEYILHVSGTGSSHPFEIGENVHFEPAKASMKAFYFQRASTDLPAEYAGKWAREAGHPDDQVKVHNSAATENRPAGSTISSPGGWYDAGDYGKYIVNSGITMGTLFSLYEDFPEYLDTLNLNIPESNNNIPDFLDETLYNLKWMMTMQDDDGGVYHKLTSANFHGAVAPQDATLQRWVVQKATGATLDFAAVTAQAARIFEDYKYELPGLSDSLLVMSEKAYRWAKENPEVFYRQRELQDPEISTGAYGDHSFKDELQWAATELFITTGKENYYKDADLESSLESDFGIPAWPNVNTLALYSLARHSDKYQDSELVDIDAITNQLKKMADDLVQSSENSAYAIPMGTDESDFVWGSNSTAGNQGILLLNVYKMTGDEKYLNAANDNLDYLLGRNATGFSFLTGFGEKATRDPHHRPSEADDNEDPVPGLLAGGPNPGQQDIAGCGDKYTAAHKHPATSYIDDRCSYASNEIAINWNAPFVYLSNAIEAMR</sequence>
<feature type="active site" evidence="6">
    <location>
        <position position="569"/>
    </location>
</feature>
<comment type="caution">
    <text evidence="11">The sequence shown here is derived from an EMBL/GenBank/DDBJ whole genome shotgun (WGS) entry which is preliminary data.</text>
</comment>
<organism evidence="11 12">
    <name type="scientific">Autumnicola patrickiae</name>
    <dbReference type="NCBI Taxonomy" id="3075591"/>
    <lineage>
        <taxon>Bacteria</taxon>
        <taxon>Pseudomonadati</taxon>
        <taxon>Bacteroidota</taxon>
        <taxon>Flavobacteriia</taxon>
        <taxon>Flavobacteriales</taxon>
        <taxon>Flavobacteriaceae</taxon>
        <taxon>Autumnicola</taxon>
    </lineage>
</organism>
<feature type="domain" description="Cellulase Ig-like" evidence="10">
    <location>
        <begin position="31"/>
        <end position="111"/>
    </location>
</feature>
<evidence type="ECO:0000256" key="4">
    <source>
        <dbReference type="ARBA" id="ARBA00023295"/>
    </source>
</evidence>
<evidence type="ECO:0000256" key="7">
    <source>
        <dbReference type="RuleBase" id="RU361166"/>
    </source>
</evidence>
<evidence type="ECO:0000256" key="2">
    <source>
        <dbReference type="ARBA" id="ARBA00022801"/>
    </source>
</evidence>
<keyword evidence="2 6" id="KW-0378">Hydrolase</keyword>
<dbReference type="InterPro" id="IPR008928">
    <property type="entry name" value="6-hairpin_glycosidase_sf"/>
</dbReference>
<dbReference type="RefSeq" id="WP_311685842.1">
    <property type="nucleotide sequence ID" value="NZ_JAVRHM010000016.1"/>
</dbReference>
<feature type="domain" description="Glycoside hydrolase family 9" evidence="9">
    <location>
        <begin position="126"/>
        <end position="581"/>
    </location>
</feature>
<dbReference type="InterPro" id="IPR033126">
    <property type="entry name" value="Glyco_hydro_9_Asp/Glu_AS"/>
</dbReference>
<evidence type="ECO:0000259" key="10">
    <source>
        <dbReference type="Pfam" id="PF02927"/>
    </source>
</evidence>
<dbReference type="InterPro" id="IPR012341">
    <property type="entry name" value="6hp_glycosidase-like_sf"/>
</dbReference>
<gene>
    <name evidence="11" type="ORF">RM549_13850</name>
</gene>
<dbReference type="Gene3D" id="1.50.10.10">
    <property type="match status" value="1"/>
</dbReference>
<evidence type="ECO:0000256" key="1">
    <source>
        <dbReference type="ARBA" id="ARBA00007072"/>
    </source>
</evidence>
<proteinExistence type="inferred from homology"/>
<reference evidence="11 12" key="1">
    <citation type="submission" date="2023-09" db="EMBL/GenBank/DDBJ databases">
        <authorList>
            <person name="Rey-Velasco X."/>
        </authorList>
    </citation>
    <scope>NUCLEOTIDE SEQUENCE [LARGE SCALE GENOMIC DNA]</scope>
    <source>
        <strain evidence="11 12">F188</strain>
    </source>
</reference>
<comment type="similarity">
    <text evidence="1 6 7">Belongs to the glycosyl hydrolase 9 (cellulase E) family.</text>
</comment>
<dbReference type="Gene3D" id="2.60.40.10">
    <property type="entry name" value="Immunoglobulins"/>
    <property type="match status" value="1"/>
</dbReference>
<evidence type="ECO:0000256" key="5">
    <source>
        <dbReference type="ARBA" id="ARBA00023326"/>
    </source>
</evidence>
<feature type="compositionally biased region" description="Basic and acidic residues" evidence="8">
    <location>
        <begin position="506"/>
        <end position="517"/>
    </location>
</feature>
<dbReference type="PANTHER" id="PTHR22298">
    <property type="entry name" value="ENDO-1,4-BETA-GLUCANASE"/>
    <property type="match status" value="1"/>
</dbReference>
<keyword evidence="12" id="KW-1185">Reference proteome</keyword>
<keyword evidence="4 6" id="KW-0326">Glycosidase</keyword>
<accession>A0ABU3E4F3</accession>
<dbReference type="PROSITE" id="PS00698">
    <property type="entry name" value="GH9_3"/>
    <property type="match status" value="1"/>
</dbReference>
<dbReference type="Pfam" id="PF00759">
    <property type="entry name" value="Glyco_hydro_9"/>
    <property type="match status" value="1"/>
</dbReference>
<dbReference type="Proteomes" id="UP001261624">
    <property type="component" value="Unassembled WGS sequence"/>
</dbReference>
<feature type="region of interest" description="Disordered" evidence="8">
    <location>
        <begin position="506"/>
        <end position="540"/>
    </location>
</feature>
<keyword evidence="7" id="KW-0732">Signal</keyword>
<dbReference type="InterPro" id="IPR014756">
    <property type="entry name" value="Ig_E-set"/>
</dbReference>
<evidence type="ECO:0000259" key="9">
    <source>
        <dbReference type="Pfam" id="PF00759"/>
    </source>
</evidence>
<dbReference type="EC" id="3.2.1.4" evidence="7"/>
<dbReference type="InterPro" id="IPR004197">
    <property type="entry name" value="Cellulase_Ig-like"/>
</dbReference>
<feature type="chain" id="PRO_5045007937" description="Endoglucanase" evidence="7">
    <location>
        <begin position="23"/>
        <end position="589"/>
    </location>
</feature>
<evidence type="ECO:0000313" key="12">
    <source>
        <dbReference type="Proteomes" id="UP001261624"/>
    </source>
</evidence>
<dbReference type="InterPro" id="IPR013783">
    <property type="entry name" value="Ig-like_fold"/>
</dbReference>
<keyword evidence="3 6" id="KW-0119">Carbohydrate metabolism</keyword>
<feature type="signal peptide" evidence="7">
    <location>
        <begin position="1"/>
        <end position="22"/>
    </location>
</feature>